<evidence type="ECO:0000256" key="4">
    <source>
        <dbReference type="ARBA" id="ARBA00022475"/>
    </source>
</evidence>
<geneLocation type="plasmid" evidence="10 11">
    <name>pERA53</name>
</geneLocation>
<evidence type="ECO:0000313" key="11">
    <source>
        <dbReference type="Proteomes" id="UP000677515"/>
    </source>
</evidence>
<dbReference type="PROSITE" id="PS50850">
    <property type="entry name" value="MFS"/>
    <property type="match status" value="1"/>
</dbReference>
<sequence length="456" mass="48393">MTNPSQLFRLQAGICLASFLGCIDFTIVNTALPALQRQFSVGVDAVQWAMTLFVMALCCCMVLTARLAEHFGQRQVLYTGIIGFGLASLGAGLSSDLAILNLFRLLQGAGCAVLYTATAAILVEVMPASQRGRALGLLFAANGVGLALGPVAGGLLVSQFGWRSIFLLNVPFILLSFALCVGNIPGHSVRRHLRLDYPGWLLMVSGLVPLLLWASFVARWGWLSLPSLVTLGIAILLLAAFVRVERRTQQPLIDFSVLREKTFRRACGLSVLLAIFYCVAFMLMPFRLIELYALNDAQLGLMLLPVTLVMALVSPLAGRLGDRLGPWPIMASGFTLLAASALLQSTFSSTQSVYWVITAFVLMGMGWGAILGPSVAAALGALPPSQHGQGIGISWTLHNLGGALGLAVATRLYQAGGAVQGYQWVMWLLAVLSVMGMITAAISIRRASPASAGAGG</sequence>
<organism evidence="10 11">
    <name type="scientific">Erwinia rhapontici</name>
    <name type="common">Pectobacterium rhapontici</name>
    <dbReference type="NCBI Taxonomy" id="55212"/>
    <lineage>
        <taxon>Bacteria</taxon>
        <taxon>Pseudomonadati</taxon>
        <taxon>Pseudomonadota</taxon>
        <taxon>Gammaproteobacteria</taxon>
        <taxon>Enterobacterales</taxon>
        <taxon>Erwiniaceae</taxon>
        <taxon>Erwinia</taxon>
    </lineage>
</organism>
<dbReference type="PRINTS" id="PR01036">
    <property type="entry name" value="TCRTETB"/>
</dbReference>
<feature type="transmembrane region" description="Helical" evidence="8">
    <location>
        <begin position="222"/>
        <end position="242"/>
    </location>
</feature>
<evidence type="ECO:0000256" key="2">
    <source>
        <dbReference type="ARBA" id="ARBA00008537"/>
    </source>
</evidence>
<dbReference type="InterPro" id="IPR004638">
    <property type="entry name" value="EmrB-like"/>
</dbReference>
<accession>A0ABM7N7A5</accession>
<dbReference type="NCBIfam" id="TIGR00711">
    <property type="entry name" value="efflux_EmrB"/>
    <property type="match status" value="1"/>
</dbReference>
<evidence type="ECO:0000313" key="10">
    <source>
        <dbReference type="EMBL" id="BCQ37351.1"/>
    </source>
</evidence>
<dbReference type="InterPro" id="IPR036259">
    <property type="entry name" value="MFS_trans_sf"/>
</dbReference>
<dbReference type="PANTHER" id="PTHR42718:SF9">
    <property type="entry name" value="MAJOR FACILITATOR SUPERFAMILY MULTIDRUG TRANSPORTER MFSC"/>
    <property type="match status" value="1"/>
</dbReference>
<dbReference type="Gene3D" id="1.20.1250.20">
    <property type="entry name" value="MFS general substrate transporter like domains"/>
    <property type="match status" value="1"/>
</dbReference>
<dbReference type="Pfam" id="PF07690">
    <property type="entry name" value="MFS_1"/>
    <property type="match status" value="2"/>
</dbReference>
<keyword evidence="7 8" id="KW-0472">Membrane</keyword>
<evidence type="ECO:0000256" key="8">
    <source>
        <dbReference type="SAM" id="Phobius"/>
    </source>
</evidence>
<feature type="transmembrane region" description="Helical" evidence="8">
    <location>
        <begin position="164"/>
        <end position="185"/>
    </location>
</feature>
<evidence type="ECO:0000259" key="9">
    <source>
        <dbReference type="PROSITE" id="PS50850"/>
    </source>
</evidence>
<evidence type="ECO:0000256" key="5">
    <source>
        <dbReference type="ARBA" id="ARBA00022692"/>
    </source>
</evidence>
<keyword evidence="11" id="KW-1185">Reference proteome</keyword>
<dbReference type="GeneID" id="99869001"/>
<dbReference type="EMBL" id="AP024330">
    <property type="protein sequence ID" value="BCQ37351.1"/>
    <property type="molecule type" value="Genomic_DNA"/>
</dbReference>
<name>A0ABM7N7A5_ERWRD</name>
<evidence type="ECO:0000256" key="6">
    <source>
        <dbReference type="ARBA" id="ARBA00022989"/>
    </source>
</evidence>
<dbReference type="PANTHER" id="PTHR42718">
    <property type="entry name" value="MAJOR FACILITATOR SUPERFAMILY MULTIDRUG TRANSPORTER MFSC"/>
    <property type="match status" value="1"/>
</dbReference>
<feature type="transmembrane region" description="Helical" evidence="8">
    <location>
        <begin position="391"/>
        <end position="412"/>
    </location>
</feature>
<protein>
    <submittedName>
        <fullName evidence="10">MFS transporter</fullName>
    </submittedName>
</protein>
<evidence type="ECO:0000256" key="3">
    <source>
        <dbReference type="ARBA" id="ARBA00022448"/>
    </source>
</evidence>
<comment type="subcellular location">
    <subcellularLocation>
        <location evidence="1">Cell membrane</location>
        <topology evidence="1">Multi-pass membrane protein</topology>
    </subcellularLocation>
</comment>
<keyword evidence="6 8" id="KW-1133">Transmembrane helix</keyword>
<feature type="transmembrane region" description="Helical" evidence="8">
    <location>
        <begin position="424"/>
        <end position="444"/>
    </location>
</feature>
<gene>
    <name evidence="10" type="ORF">ERHA53_46940</name>
</gene>
<feature type="transmembrane region" description="Helical" evidence="8">
    <location>
        <begin position="105"/>
        <end position="123"/>
    </location>
</feature>
<evidence type="ECO:0000256" key="1">
    <source>
        <dbReference type="ARBA" id="ARBA00004651"/>
    </source>
</evidence>
<reference evidence="10 11" key="1">
    <citation type="submission" date="2021-01" db="EMBL/GenBank/DDBJ databases">
        <title>Complete genome sequence of Erwinia rhapontici MAFF 311153.</title>
        <authorList>
            <person name="Morohoshi T."/>
            <person name="Someya N."/>
        </authorList>
    </citation>
    <scope>NUCLEOTIDE SEQUENCE [LARGE SCALE GENOMIC DNA]</scope>
    <source>
        <strain evidence="10 11">MAFF 311153</strain>
        <plasmid evidence="10 11">pERA53</plasmid>
    </source>
</reference>
<keyword evidence="3" id="KW-0813">Transport</keyword>
<feature type="domain" description="Major facilitator superfamily (MFS) profile" evidence="9">
    <location>
        <begin position="10"/>
        <end position="448"/>
    </location>
</feature>
<dbReference type="InterPro" id="IPR020846">
    <property type="entry name" value="MFS_dom"/>
</dbReference>
<proteinExistence type="inferred from homology"/>
<keyword evidence="5 8" id="KW-0812">Transmembrane</keyword>
<evidence type="ECO:0000256" key="7">
    <source>
        <dbReference type="ARBA" id="ARBA00023136"/>
    </source>
</evidence>
<dbReference type="Proteomes" id="UP000677515">
    <property type="component" value="Plasmid pERA53"/>
</dbReference>
<dbReference type="InterPro" id="IPR011701">
    <property type="entry name" value="MFS"/>
</dbReference>
<dbReference type="SUPFAM" id="SSF103473">
    <property type="entry name" value="MFS general substrate transporter"/>
    <property type="match status" value="1"/>
</dbReference>
<dbReference type="RefSeq" id="WP_133846729.1">
    <property type="nucleotide sequence ID" value="NZ_AP024330.1"/>
</dbReference>
<keyword evidence="4" id="KW-1003">Cell membrane</keyword>
<feature type="transmembrane region" description="Helical" evidence="8">
    <location>
        <begin position="263"/>
        <end position="286"/>
    </location>
</feature>
<dbReference type="Gene3D" id="1.20.1720.10">
    <property type="entry name" value="Multidrug resistance protein D"/>
    <property type="match status" value="1"/>
</dbReference>
<comment type="similarity">
    <text evidence="2">Belongs to the major facilitator superfamily. EmrB family.</text>
</comment>
<feature type="transmembrane region" description="Helical" evidence="8">
    <location>
        <begin position="197"/>
        <end position="216"/>
    </location>
</feature>
<feature type="transmembrane region" description="Helical" evidence="8">
    <location>
        <begin position="12"/>
        <end position="33"/>
    </location>
</feature>
<keyword evidence="10" id="KW-0614">Plasmid</keyword>
<feature type="transmembrane region" description="Helical" evidence="8">
    <location>
        <begin position="135"/>
        <end position="158"/>
    </location>
</feature>
<feature type="transmembrane region" description="Helical" evidence="8">
    <location>
        <begin position="76"/>
        <end position="93"/>
    </location>
</feature>
<feature type="transmembrane region" description="Helical" evidence="8">
    <location>
        <begin position="329"/>
        <end position="347"/>
    </location>
</feature>
<feature type="transmembrane region" description="Helical" evidence="8">
    <location>
        <begin position="298"/>
        <end position="317"/>
    </location>
</feature>
<feature type="transmembrane region" description="Helical" evidence="8">
    <location>
        <begin position="353"/>
        <end position="379"/>
    </location>
</feature>
<feature type="transmembrane region" description="Helical" evidence="8">
    <location>
        <begin position="45"/>
        <end position="64"/>
    </location>
</feature>